<evidence type="ECO:0000256" key="6">
    <source>
        <dbReference type="SAM" id="MobiDB-lite"/>
    </source>
</evidence>
<comment type="function">
    <text evidence="5">This is one of the proteins that binds to the 5S RNA in the ribosome where it forms part of the central protuberance.</text>
</comment>
<keyword evidence="2 5" id="KW-0694">RNA-binding</keyword>
<gene>
    <name evidence="5" type="primary">rplY</name>
    <name evidence="5" type="synonym">ctc</name>
    <name evidence="9" type="ORF">F8O03_04470</name>
</gene>
<evidence type="ECO:0000256" key="1">
    <source>
        <dbReference type="ARBA" id="ARBA00022730"/>
    </source>
</evidence>
<dbReference type="InterPro" id="IPR020056">
    <property type="entry name" value="Rbsml_bL25/Gln-tRNA_synth_N"/>
</dbReference>
<dbReference type="InterPro" id="IPR020057">
    <property type="entry name" value="Ribosomal_bL25_b-dom"/>
</dbReference>
<evidence type="ECO:0000256" key="4">
    <source>
        <dbReference type="ARBA" id="ARBA00023274"/>
    </source>
</evidence>
<dbReference type="Pfam" id="PF01386">
    <property type="entry name" value="Ribosomal_L25p"/>
    <property type="match status" value="1"/>
</dbReference>
<feature type="domain" description="Large ribosomal subunit protein bL25 beta" evidence="8">
    <location>
        <begin position="100"/>
        <end position="183"/>
    </location>
</feature>
<accession>A0A7J5B5Y8</accession>
<dbReference type="InterPro" id="IPR001021">
    <property type="entry name" value="Ribosomal_bL25_long"/>
</dbReference>
<evidence type="ECO:0000259" key="7">
    <source>
        <dbReference type="Pfam" id="PF01386"/>
    </source>
</evidence>
<dbReference type="InterPro" id="IPR011035">
    <property type="entry name" value="Ribosomal_bL25/Gln-tRNA_synth"/>
</dbReference>
<dbReference type="InterPro" id="IPR037121">
    <property type="entry name" value="Ribosomal_bL25_C"/>
</dbReference>
<evidence type="ECO:0000313" key="10">
    <source>
        <dbReference type="Proteomes" id="UP000490386"/>
    </source>
</evidence>
<dbReference type="SUPFAM" id="SSF50715">
    <property type="entry name" value="Ribosomal protein L25-like"/>
    <property type="match status" value="1"/>
</dbReference>
<feature type="domain" description="Large ribosomal subunit protein bL25 L25" evidence="7">
    <location>
        <begin position="7"/>
        <end position="91"/>
    </location>
</feature>
<dbReference type="AlphaFoldDB" id="A0A7J5B5Y8"/>
<dbReference type="EMBL" id="WBJX01000001">
    <property type="protein sequence ID" value="KAB1639589.1"/>
    <property type="molecule type" value="Genomic_DNA"/>
</dbReference>
<dbReference type="HAMAP" id="MF_01334">
    <property type="entry name" value="Ribosomal_bL25_CTC"/>
    <property type="match status" value="1"/>
</dbReference>
<reference evidence="9 10" key="1">
    <citation type="submission" date="2019-09" db="EMBL/GenBank/DDBJ databases">
        <title>Phylogeny of genus Pseudoclavibacter and closely related genus.</title>
        <authorList>
            <person name="Li Y."/>
        </authorList>
    </citation>
    <scope>NUCLEOTIDE SEQUENCE [LARGE SCALE GENOMIC DNA]</scope>
    <source>
        <strain evidence="9 10">THG-MD12</strain>
    </source>
</reference>
<dbReference type="Proteomes" id="UP000490386">
    <property type="component" value="Unassembled WGS sequence"/>
</dbReference>
<dbReference type="GO" id="GO:0006412">
    <property type="term" value="P:translation"/>
    <property type="evidence" value="ECO:0007669"/>
    <property type="project" value="UniProtKB-UniRule"/>
</dbReference>
<dbReference type="OrthoDB" id="5242980at2"/>
<evidence type="ECO:0000256" key="3">
    <source>
        <dbReference type="ARBA" id="ARBA00022980"/>
    </source>
</evidence>
<proteinExistence type="inferred from homology"/>
<dbReference type="GO" id="GO:0008097">
    <property type="term" value="F:5S rRNA binding"/>
    <property type="evidence" value="ECO:0007669"/>
    <property type="project" value="InterPro"/>
</dbReference>
<keyword evidence="4 5" id="KW-0687">Ribonucleoprotein</keyword>
<dbReference type="Pfam" id="PF14693">
    <property type="entry name" value="Ribosomal_TL5_C"/>
    <property type="match status" value="1"/>
</dbReference>
<dbReference type="GO" id="GO:0022625">
    <property type="term" value="C:cytosolic large ribosomal subunit"/>
    <property type="evidence" value="ECO:0007669"/>
    <property type="project" value="TreeGrafter"/>
</dbReference>
<dbReference type="Gene3D" id="2.40.240.10">
    <property type="entry name" value="Ribosomal Protein L25, Chain P"/>
    <property type="match status" value="1"/>
</dbReference>
<dbReference type="Gene3D" id="2.170.120.20">
    <property type="entry name" value="Ribosomal protein L25, beta domain"/>
    <property type="match status" value="1"/>
</dbReference>
<evidence type="ECO:0000313" key="9">
    <source>
        <dbReference type="EMBL" id="KAB1639589.1"/>
    </source>
</evidence>
<evidence type="ECO:0000256" key="5">
    <source>
        <dbReference type="HAMAP-Rule" id="MF_01334"/>
    </source>
</evidence>
<dbReference type="InterPro" id="IPR020930">
    <property type="entry name" value="Ribosomal_uL5_bac-type"/>
</dbReference>
<dbReference type="CDD" id="cd00495">
    <property type="entry name" value="Ribosomal_L25_TL5_CTC"/>
    <property type="match status" value="1"/>
</dbReference>
<evidence type="ECO:0000256" key="2">
    <source>
        <dbReference type="ARBA" id="ARBA00022884"/>
    </source>
</evidence>
<dbReference type="NCBIfam" id="NF004131">
    <property type="entry name" value="PRK05618.2-1"/>
    <property type="match status" value="1"/>
</dbReference>
<organism evidence="9 10">
    <name type="scientific">Pseudoclavibacter terrae</name>
    <dbReference type="NCBI Taxonomy" id="1530195"/>
    <lineage>
        <taxon>Bacteria</taxon>
        <taxon>Bacillati</taxon>
        <taxon>Actinomycetota</taxon>
        <taxon>Actinomycetes</taxon>
        <taxon>Micrococcales</taxon>
        <taxon>Microbacteriaceae</taxon>
        <taxon>Pseudoclavibacter</taxon>
    </lineage>
</organism>
<protein>
    <recommendedName>
        <fullName evidence="5">Large ribosomal subunit protein bL25</fullName>
    </recommendedName>
    <alternativeName>
        <fullName evidence="5">General stress protein CTC</fullName>
    </alternativeName>
</protein>
<dbReference type="PANTHER" id="PTHR33284">
    <property type="entry name" value="RIBOSOMAL PROTEIN L25/GLN-TRNA SYNTHETASE, ANTI-CODON-BINDING DOMAIN-CONTAINING PROTEIN"/>
    <property type="match status" value="1"/>
</dbReference>
<dbReference type="NCBIfam" id="TIGR00731">
    <property type="entry name" value="bL25_bact_ctc"/>
    <property type="match status" value="1"/>
</dbReference>
<dbReference type="RefSeq" id="WP_104253694.1">
    <property type="nucleotide sequence ID" value="NZ_CANKVH010000010.1"/>
</dbReference>
<dbReference type="PANTHER" id="PTHR33284:SF1">
    <property type="entry name" value="RIBOSOMAL PROTEIN L25_GLN-TRNA SYNTHETASE, ANTI-CODON-BINDING DOMAIN-CONTAINING PROTEIN"/>
    <property type="match status" value="1"/>
</dbReference>
<dbReference type="InterPro" id="IPR029751">
    <property type="entry name" value="Ribosomal_L25_dom"/>
</dbReference>
<comment type="similarity">
    <text evidence="5">Belongs to the bacterial ribosomal protein bL25 family. CTC subfamily.</text>
</comment>
<keyword evidence="10" id="KW-1185">Reference proteome</keyword>
<comment type="subunit">
    <text evidence="5">Part of the 50S ribosomal subunit; part of the 5S rRNA/L5/L18/L25 subcomplex. Contacts the 5S rRNA. Binds to the 5S rRNA independently of L5 and L18.</text>
</comment>
<comment type="caution">
    <text evidence="9">The sequence shown here is derived from an EMBL/GenBank/DDBJ whole genome shotgun (WGS) entry which is preliminary data.</text>
</comment>
<feature type="region of interest" description="Disordered" evidence="6">
    <location>
        <begin position="178"/>
        <end position="199"/>
    </location>
</feature>
<name>A0A7J5B5Y8_9MICO</name>
<feature type="compositionally biased region" description="Acidic residues" evidence="6">
    <location>
        <begin position="185"/>
        <end position="199"/>
    </location>
</feature>
<evidence type="ECO:0000259" key="8">
    <source>
        <dbReference type="Pfam" id="PF14693"/>
    </source>
</evidence>
<keyword evidence="1 5" id="KW-0699">rRNA-binding</keyword>
<dbReference type="GO" id="GO:0003735">
    <property type="term" value="F:structural constituent of ribosome"/>
    <property type="evidence" value="ECO:0007669"/>
    <property type="project" value="InterPro"/>
</dbReference>
<keyword evidence="3 5" id="KW-0689">Ribosomal protein</keyword>
<sequence length="199" mass="21716">MAETNKLSVELRNQFGKGAARKIRAAGKIPAVLYGHGTEPRHLTLPGHETMLLIRKANALIELDIEGDKQLALVRDVQRDPVRQIIEHLDLAVIRKGERVEVDVPLHLVGDPFPGTIAVQDATTILVSADATTIPSFIEVSVEGLEDGTLIHREDLKLPEGTELVDLAEDAEEVALVSIQTPRGEDEDEDEESEEAAAE</sequence>